<dbReference type="PANTHER" id="PTHR47151:SF2">
    <property type="entry name" value="AMINO ACID BINDING PROTEIN"/>
    <property type="match status" value="1"/>
</dbReference>
<dbReference type="Pfam" id="PF13458">
    <property type="entry name" value="Peripla_BP_6"/>
    <property type="match status" value="1"/>
</dbReference>
<dbReference type="InterPro" id="IPR028081">
    <property type="entry name" value="Leu-bd"/>
</dbReference>
<comment type="similarity">
    <text evidence="1">Belongs to the leucine-binding protein family.</text>
</comment>
<dbReference type="Gene3D" id="3.40.50.2300">
    <property type="match status" value="2"/>
</dbReference>
<evidence type="ECO:0000259" key="4">
    <source>
        <dbReference type="Pfam" id="PF13458"/>
    </source>
</evidence>
<evidence type="ECO:0000313" key="5">
    <source>
        <dbReference type="EMBL" id="ASN80675.1"/>
    </source>
</evidence>
<sequence length="395" mass="41011">MFKTQTKRALALSLPLILGSASAATIKIATISPLSGDLAPIGTEVQRGAELAIREQQKAFKALGHDLVLTAVDDKATANSAGALVKNLIADAQVLGVVGALNSSVTNVVGQTLAGSNLAVISPASTNDGLTGNGWKNFSRVVAPDKAQAVAAAAYMTESLKVKKVYVLSDNTAYGNGLTRALLASLKSRPITVAGYRGASSDEQIQVAVRAVAAANPDLVYFGGTDDVGPKILKAMRAAGVKAKFMGGDGLDSPSFVKRAGIDASGVLYSTGFGPVTVFNGSQDFANRYQAAFKAAPSGVAVYAHDATQTLLEAIRMSLPKNGNLPSRAAVADNVRKVNFDACFDSSKGTCPSISGPISFDSTGERQRSRVLIMRFDEVLQPKVVTLQTVKAADF</sequence>
<evidence type="ECO:0000313" key="6">
    <source>
        <dbReference type="Proteomes" id="UP000259030"/>
    </source>
</evidence>
<keyword evidence="2 3" id="KW-0732">Signal</keyword>
<evidence type="ECO:0000256" key="2">
    <source>
        <dbReference type="ARBA" id="ARBA00022729"/>
    </source>
</evidence>
<feature type="signal peptide" evidence="3">
    <location>
        <begin position="1"/>
        <end position="23"/>
    </location>
</feature>
<name>A0A221SVK0_9DEIO</name>
<reference evidence="5 6" key="1">
    <citation type="submission" date="2017-05" db="EMBL/GenBank/DDBJ databases">
        <title>The complete genome sequence of Deinococcus ficus isolated from the rhizosphere of the Ficus religiosa L. in Taiwan.</title>
        <authorList>
            <person name="Wu K.-M."/>
            <person name="Liao T.-L."/>
            <person name="Liu Y.-M."/>
            <person name="Young C.-C."/>
            <person name="Tsai S.-F."/>
        </authorList>
    </citation>
    <scope>NUCLEOTIDE SEQUENCE [LARGE SCALE GENOMIC DNA]</scope>
    <source>
        <strain evidence="5 6">CC-FR2-10</strain>
    </source>
</reference>
<evidence type="ECO:0000256" key="3">
    <source>
        <dbReference type="SAM" id="SignalP"/>
    </source>
</evidence>
<accession>A0A221SVK0</accession>
<feature type="domain" description="Leucine-binding protein" evidence="4">
    <location>
        <begin position="25"/>
        <end position="375"/>
    </location>
</feature>
<protein>
    <submittedName>
        <fullName evidence="5">Branched chain amino acid ABC transporter substrate-binding protein</fullName>
    </submittedName>
</protein>
<evidence type="ECO:0000256" key="1">
    <source>
        <dbReference type="ARBA" id="ARBA00010062"/>
    </source>
</evidence>
<gene>
    <name evidence="5" type="ORF">DFI_06365</name>
</gene>
<feature type="chain" id="PRO_5011265619" evidence="3">
    <location>
        <begin position="24"/>
        <end position="395"/>
    </location>
</feature>
<dbReference type="CDD" id="cd06342">
    <property type="entry name" value="PBP1_ABC_LIVBP-like"/>
    <property type="match status" value="1"/>
</dbReference>
<keyword evidence="6" id="KW-1185">Reference proteome</keyword>
<dbReference type="Proteomes" id="UP000259030">
    <property type="component" value="Chromosome"/>
</dbReference>
<dbReference type="PANTHER" id="PTHR47151">
    <property type="entry name" value="LEU/ILE/VAL-BINDING ABC TRANSPORTER SUBUNIT"/>
    <property type="match status" value="1"/>
</dbReference>
<dbReference type="STRING" id="317577.GCA_000419625_02641"/>
<dbReference type="RefSeq" id="WP_027462563.1">
    <property type="nucleotide sequence ID" value="NZ_CP021081.1"/>
</dbReference>
<organism evidence="5 6">
    <name type="scientific">Deinococcus ficus</name>
    <dbReference type="NCBI Taxonomy" id="317577"/>
    <lineage>
        <taxon>Bacteria</taxon>
        <taxon>Thermotogati</taxon>
        <taxon>Deinococcota</taxon>
        <taxon>Deinococci</taxon>
        <taxon>Deinococcales</taxon>
        <taxon>Deinococcaceae</taxon>
        <taxon>Deinococcus</taxon>
    </lineage>
</organism>
<dbReference type="EMBL" id="CP021081">
    <property type="protein sequence ID" value="ASN80675.1"/>
    <property type="molecule type" value="Genomic_DNA"/>
</dbReference>
<dbReference type="KEGG" id="dfc:DFI_06365"/>
<dbReference type="SUPFAM" id="SSF53822">
    <property type="entry name" value="Periplasmic binding protein-like I"/>
    <property type="match status" value="1"/>
</dbReference>
<dbReference type="AlphaFoldDB" id="A0A221SVK0"/>
<dbReference type="InterPro" id="IPR028082">
    <property type="entry name" value="Peripla_BP_I"/>
</dbReference>
<proteinExistence type="inferred from homology"/>